<dbReference type="eggNOG" id="arCOG01181">
    <property type="taxonomic scope" value="Archaea"/>
</dbReference>
<dbReference type="SMART" id="SM00090">
    <property type="entry name" value="RIO"/>
    <property type="match status" value="1"/>
</dbReference>
<dbReference type="GO" id="GO:0030688">
    <property type="term" value="C:preribosome, small subunit precursor"/>
    <property type="evidence" value="ECO:0007669"/>
    <property type="project" value="TreeGrafter"/>
</dbReference>
<evidence type="ECO:0000256" key="9">
    <source>
        <dbReference type="ARBA" id="ARBA00022840"/>
    </source>
</evidence>
<dbReference type="PANTHER" id="PTHR45852">
    <property type="entry name" value="SER/THR-PROTEIN KINASE RIO2"/>
    <property type="match status" value="1"/>
</dbReference>
<comment type="similarity">
    <text evidence="2">Belongs to the protein kinase superfamily. RIO-type Ser/Thr kinase family.</text>
</comment>
<dbReference type="InterPro" id="IPR008266">
    <property type="entry name" value="Tyr_kinase_AS"/>
</dbReference>
<evidence type="ECO:0000256" key="4">
    <source>
        <dbReference type="ARBA" id="ARBA00022527"/>
    </source>
</evidence>
<evidence type="ECO:0000256" key="7">
    <source>
        <dbReference type="ARBA" id="ARBA00022741"/>
    </source>
</evidence>
<dbReference type="HOGENOM" id="CLU_018693_1_0_2"/>
<dbReference type="InterPro" id="IPR036390">
    <property type="entry name" value="WH_DNA-bd_sf"/>
</dbReference>
<dbReference type="InterPro" id="IPR018934">
    <property type="entry name" value="RIO_dom"/>
</dbReference>
<dbReference type="InterPro" id="IPR030484">
    <property type="entry name" value="Rio2"/>
</dbReference>
<accession>I3TCG0</accession>
<name>I3TCG0_THEC1</name>
<evidence type="ECO:0000256" key="5">
    <source>
        <dbReference type="ARBA" id="ARBA00022679"/>
    </source>
</evidence>
<dbReference type="CDD" id="cd05144">
    <property type="entry name" value="RIO2_C"/>
    <property type="match status" value="1"/>
</dbReference>
<dbReference type="FunFam" id="3.30.200.20:FF:000052">
    <property type="entry name" value="Serine/threonine-protein kinase RIO2"/>
    <property type="match status" value="1"/>
</dbReference>
<keyword evidence="5" id="KW-0808">Transferase</keyword>
<dbReference type="PANTHER" id="PTHR45852:SF1">
    <property type="entry name" value="SERINE_THREONINE-PROTEIN KINASE RIO2"/>
    <property type="match status" value="1"/>
</dbReference>
<evidence type="ECO:0000256" key="3">
    <source>
        <dbReference type="ARBA" id="ARBA00012513"/>
    </source>
</evidence>
<dbReference type="InterPro" id="IPR000719">
    <property type="entry name" value="Prot_kinase_dom"/>
</dbReference>
<dbReference type="PROSITE" id="PS01245">
    <property type="entry name" value="RIO1"/>
    <property type="match status" value="1"/>
</dbReference>
<dbReference type="RefSeq" id="WP_014736699.1">
    <property type="nucleotide sequence ID" value="NC_017954.1"/>
</dbReference>
<dbReference type="Pfam" id="PF09202">
    <property type="entry name" value="Rio2_N"/>
    <property type="match status" value="1"/>
</dbReference>
<dbReference type="EC" id="2.7.11.1" evidence="3"/>
<dbReference type="GO" id="GO:0046872">
    <property type="term" value="F:metal ion binding"/>
    <property type="evidence" value="ECO:0007669"/>
    <property type="project" value="UniProtKB-KW"/>
</dbReference>
<keyword evidence="15" id="KW-1185">Reference proteome</keyword>
<dbReference type="PROSITE" id="PS50011">
    <property type="entry name" value="PROTEIN_KINASE_DOM"/>
    <property type="match status" value="1"/>
</dbReference>
<dbReference type="SUPFAM" id="SSF56112">
    <property type="entry name" value="Protein kinase-like (PK-like)"/>
    <property type="match status" value="1"/>
</dbReference>
<dbReference type="InterPro" id="IPR036388">
    <property type="entry name" value="WH-like_DNA-bd_sf"/>
</dbReference>
<keyword evidence="10" id="KW-0460">Magnesium</keyword>
<keyword evidence="9" id="KW-0067">ATP-binding</keyword>
<dbReference type="InterPro" id="IPR015285">
    <property type="entry name" value="RIO2_wHTH_N"/>
</dbReference>
<evidence type="ECO:0000256" key="2">
    <source>
        <dbReference type="ARBA" id="ARBA00009196"/>
    </source>
</evidence>
<dbReference type="InParanoid" id="I3TCG0"/>
<gene>
    <name evidence="14" type="ordered locus">TCELL_0023</name>
</gene>
<dbReference type="GeneID" id="13012290"/>
<dbReference type="KEGG" id="thg:TCELL_0023"/>
<reference evidence="14 15" key="1">
    <citation type="journal article" date="2012" name="J. Bacteriol.">
        <title>Complete genome sequence of the hyperthermophilic cellulolytic Crenarchaeon 'Thermogladius cellulolyticus' 1633.</title>
        <authorList>
            <person name="Mardanov A.V."/>
            <person name="Kochetkova T.V."/>
            <person name="Beletsky A.V."/>
            <person name="Bonch-Osmolovskaya E.A."/>
            <person name="Ravin N.V."/>
            <person name="Skryabin K.G."/>
        </authorList>
    </citation>
    <scope>NUCLEOTIDE SEQUENCE [LARGE SCALE GENOMIC DNA]</scope>
    <source>
        <strain evidence="15">DSM 22663 / VKM B-2946 / 1633</strain>
    </source>
</reference>
<dbReference type="OrthoDB" id="50101at2157"/>
<dbReference type="Pfam" id="PF01163">
    <property type="entry name" value="RIO1"/>
    <property type="match status" value="1"/>
</dbReference>
<keyword evidence="6" id="KW-0479">Metal-binding</keyword>
<comment type="catalytic activity">
    <reaction evidence="11">
        <text>L-threonyl-[protein] + ATP = O-phospho-L-threonyl-[protein] + ADP + H(+)</text>
        <dbReference type="Rhea" id="RHEA:46608"/>
        <dbReference type="Rhea" id="RHEA-COMP:11060"/>
        <dbReference type="Rhea" id="RHEA-COMP:11605"/>
        <dbReference type="ChEBI" id="CHEBI:15378"/>
        <dbReference type="ChEBI" id="CHEBI:30013"/>
        <dbReference type="ChEBI" id="CHEBI:30616"/>
        <dbReference type="ChEBI" id="CHEBI:61977"/>
        <dbReference type="ChEBI" id="CHEBI:456216"/>
        <dbReference type="EC" id="2.7.11.1"/>
    </reaction>
</comment>
<evidence type="ECO:0000256" key="8">
    <source>
        <dbReference type="ARBA" id="ARBA00022777"/>
    </source>
</evidence>
<organism evidence="14 15">
    <name type="scientific">Thermogladius calderae (strain DSM 22663 / VKM B-2946 / 1633)</name>
    <dbReference type="NCBI Taxonomy" id="1184251"/>
    <lineage>
        <taxon>Archaea</taxon>
        <taxon>Thermoproteota</taxon>
        <taxon>Thermoprotei</taxon>
        <taxon>Desulfurococcales</taxon>
        <taxon>Desulfurococcaceae</taxon>
        <taxon>Thermogladius</taxon>
    </lineage>
</organism>
<dbReference type="AlphaFoldDB" id="I3TCG0"/>
<dbReference type="Gene3D" id="3.30.200.20">
    <property type="entry name" value="Phosphorylase Kinase, domain 1"/>
    <property type="match status" value="1"/>
</dbReference>
<evidence type="ECO:0000256" key="11">
    <source>
        <dbReference type="ARBA" id="ARBA00047899"/>
    </source>
</evidence>
<dbReference type="GO" id="GO:0030490">
    <property type="term" value="P:maturation of SSU-rRNA"/>
    <property type="evidence" value="ECO:0007669"/>
    <property type="project" value="TreeGrafter"/>
</dbReference>
<comment type="cofactor">
    <cofactor evidence="1">
        <name>Mg(2+)</name>
        <dbReference type="ChEBI" id="CHEBI:18420"/>
    </cofactor>
</comment>
<comment type="catalytic activity">
    <reaction evidence="12">
        <text>L-seryl-[protein] + ATP = O-phospho-L-seryl-[protein] + ADP + H(+)</text>
        <dbReference type="Rhea" id="RHEA:17989"/>
        <dbReference type="Rhea" id="RHEA-COMP:9863"/>
        <dbReference type="Rhea" id="RHEA-COMP:11604"/>
        <dbReference type="ChEBI" id="CHEBI:15378"/>
        <dbReference type="ChEBI" id="CHEBI:29999"/>
        <dbReference type="ChEBI" id="CHEBI:30616"/>
        <dbReference type="ChEBI" id="CHEBI:83421"/>
        <dbReference type="ChEBI" id="CHEBI:456216"/>
        <dbReference type="EC" id="2.7.11.1"/>
    </reaction>
</comment>
<evidence type="ECO:0000313" key="14">
    <source>
        <dbReference type="EMBL" id="AFK50448.1"/>
    </source>
</evidence>
<proteinExistence type="inferred from homology"/>
<feature type="domain" description="Protein kinase" evidence="13">
    <location>
        <begin position="94"/>
        <end position="292"/>
    </location>
</feature>
<dbReference type="FunCoup" id="I3TCG0">
    <property type="interactions" value="75"/>
</dbReference>
<keyword evidence="8 14" id="KW-0418">Kinase</keyword>
<dbReference type="EMBL" id="CP003531">
    <property type="protein sequence ID" value="AFK50448.1"/>
    <property type="molecule type" value="Genomic_DNA"/>
</dbReference>
<dbReference type="InterPro" id="IPR000687">
    <property type="entry name" value="RIO_kinase"/>
</dbReference>
<evidence type="ECO:0000256" key="10">
    <source>
        <dbReference type="ARBA" id="ARBA00022842"/>
    </source>
</evidence>
<dbReference type="STRING" id="1184251.TCELL_0023"/>
<dbReference type="InterPro" id="IPR011009">
    <property type="entry name" value="Kinase-like_dom_sf"/>
</dbReference>
<dbReference type="InterPro" id="IPR018935">
    <property type="entry name" value="RIO_kinase_CS"/>
</dbReference>
<sequence length="292" mass="33684">MPNLGLIYRSLNEDDFKVLRAMERLSKRRDFIPLEDIVRETRIYEEKASLVLHKLHKLKLVKSALTGPSRSFRLTYLALDMLALKSLVDQNIVSAIGDKVGVGKESDLYKAMSPSGEALIIKFLRIGRSSFRRTRLLRSWAQSPTTTWFEQSKAAAEREYKALVDLYSNKANVPRPYGFNRHATVMEFIDGVELYRRPTLRDPWKVLEQIFETLRIAYSKVGIVHGDLSEYNIIVSKNDERPYIIDWPQFVYKEEPNALPLLSRDVKYILRFFGKVYGVGGDPGEVVKYITS</sequence>
<protein>
    <recommendedName>
        <fullName evidence="3">non-specific serine/threonine protein kinase</fullName>
        <ecNumber evidence="3">2.7.11.1</ecNumber>
    </recommendedName>
</protein>
<dbReference type="Gene3D" id="1.10.510.10">
    <property type="entry name" value="Transferase(Phosphotransferase) domain 1"/>
    <property type="match status" value="1"/>
</dbReference>
<dbReference type="GO" id="GO:0004674">
    <property type="term" value="F:protein serine/threonine kinase activity"/>
    <property type="evidence" value="ECO:0007669"/>
    <property type="project" value="UniProtKB-KW"/>
</dbReference>
<dbReference type="GO" id="GO:0005524">
    <property type="term" value="F:ATP binding"/>
    <property type="evidence" value="ECO:0007669"/>
    <property type="project" value="UniProtKB-KW"/>
</dbReference>
<evidence type="ECO:0000256" key="12">
    <source>
        <dbReference type="ARBA" id="ARBA00048679"/>
    </source>
</evidence>
<evidence type="ECO:0000256" key="1">
    <source>
        <dbReference type="ARBA" id="ARBA00001946"/>
    </source>
</evidence>
<evidence type="ECO:0000259" key="13">
    <source>
        <dbReference type="PROSITE" id="PS50011"/>
    </source>
</evidence>
<dbReference type="PROSITE" id="PS00109">
    <property type="entry name" value="PROTEIN_KINASE_TYR"/>
    <property type="match status" value="1"/>
</dbReference>
<dbReference type="Gene3D" id="1.10.10.10">
    <property type="entry name" value="Winged helix-like DNA-binding domain superfamily/Winged helix DNA-binding domain"/>
    <property type="match status" value="1"/>
</dbReference>
<evidence type="ECO:0000313" key="15">
    <source>
        <dbReference type="Proteomes" id="UP000005270"/>
    </source>
</evidence>
<evidence type="ECO:0000256" key="6">
    <source>
        <dbReference type="ARBA" id="ARBA00022723"/>
    </source>
</evidence>
<dbReference type="GO" id="GO:0005829">
    <property type="term" value="C:cytosol"/>
    <property type="evidence" value="ECO:0007669"/>
    <property type="project" value="TreeGrafter"/>
</dbReference>
<keyword evidence="7" id="KW-0547">Nucleotide-binding</keyword>
<keyword evidence="4" id="KW-0723">Serine/threonine-protein kinase</keyword>
<dbReference type="SUPFAM" id="SSF46785">
    <property type="entry name" value="Winged helix' DNA-binding domain"/>
    <property type="match status" value="1"/>
</dbReference>
<dbReference type="Proteomes" id="UP000005270">
    <property type="component" value="Chromosome"/>
</dbReference>